<dbReference type="Proteomes" id="UP000305401">
    <property type="component" value="Unassembled WGS sequence"/>
</dbReference>
<gene>
    <name evidence="1" type="ORF">E5990_07485</name>
</gene>
<name>A0AC61S4I9_9BACT</name>
<reference evidence="1" key="1">
    <citation type="submission" date="2019-04" db="EMBL/GenBank/DDBJ databases">
        <title>Microbes associate with the intestines of laboratory mice.</title>
        <authorList>
            <person name="Navarre W."/>
            <person name="Wong E."/>
            <person name="Huang K.C."/>
            <person name="Tropini C."/>
            <person name="Ng K."/>
            <person name="Yu B."/>
        </authorList>
    </citation>
    <scope>NUCLEOTIDE SEQUENCE</scope>
    <source>
        <strain evidence="1">NM86_A22</strain>
    </source>
</reference>
<protein>
    <submittedName>
        <fullName evidence="1">Uncharacterized protein</fullName>
    </submittedName>
</protein>
<comment type="caution">
    <text evidence="1">The sequence shown here is derived from an EMBL/GenBank/DDBJ whole genome shotgun (WGS) entry which is preliminary data.</text>
</comment>
<evidence type="ECO:0000313" key="1">
    <source>
        <dbReference type="EMBL" id="THG48225.1"/>
    </source>
</evidence>
<keyword evidence="2" id="KW-1185">Reference proteome</keyword>
<evidence type="ECO:0000313" key="2">
    <source>
        <dbReference type="Proteomes" id="UP000305401"/>
    </source>
</evidence>
<sequence length="511" mass="57839">MNTFQKFLTLTALFALFFSCDTDGDFPITDQDGASRTEIIGRDVAIKNFAVVLSRTVYARQDVREFLKTEAAKKFDGNTDILYGAVKNLEINEVPFRDILMAYSTEKEIIEIERAVPELNIFIPEIAIFDITVDNLDCADSQIPVAVFNDNGTDLFLNGKVEITIPKGELPDFHSFVVNENNFVKVYTDSNNDYLCYKLLSTTTGFKSQAVCNDNLIGDKALKAFEYFCKTDESCNSQKLQRDYIYYGITPDNETGQINYGVSEYLGFLEVDPKAFFSVKSEWADKDRPGNALEIIKAPVSGKGKSFTKEYLVSKIWSQGVFTFRFEVFNSTNSAPLVSIVNLYPEDLWDFNLIKKYGHGTLLSRSKSTYKIDPEQFTAKRVDLGSREISLGGKWDLSQEALERYISVFEENPGKKREYRSIYKMSYLNPAKINGAIKYGLGTNTEAYPVFEPEASTELMKTFNVYRSEDDDILGNVKVCFYDPLLLGKTDDGYIVQSYNTGVVNFGIMVK</sequence>
<proteinExistence type="predicted"/>
<organism evidence="1 2">
    <name type="scientific">Muribaculum caecicola</name>
    <dbReference type="NCBI Taxonomy" id="3038144"/>
    <lineage>
        <taxon>Bacteria</taxon>
        <taxon>Pseudomonadati</taxon>
        <taxon>Bacteroidota</taxon>
        <taxon>Bacteroidia</taxon>
        <taxon>Bacteroidales</taxon>
        <taxon>Muribaculaceae</taxon>
        <taxon>Muribaculum</taxon>
    </lineage>
</organism>
<accession>A0AC61S4I9</accession>
<dbReference type="EMBL" id="SSTG01000090">
    <property type="protein sequence ID" value="THG48225.1"/>
    <property type="molecule type" value="Genomic_DNA"/>
</dbReference>